<dbReference type="InterPro" id="IPR046461">
    <property type="entry name" value="TerL_ATPase"/>
</dbReference>
<dbReference type="EMBL" id="CP017420">
    <property type="protein sequence ID" value="AOV02763.1"/>
    <property type="molecule type" value="Genomic_DNA"/>
</dbReference>
<dbReference type="InterPro" id="IPR027417">
    <property type="entry name" value="P-loop_NTPase"/>
</dbReference>
<keyword evidence="4" id="KW-1185">Reference proteome</keyword>
<evidence type="ECO:0000313" key="4">
    <source>
        <dbReference type="Proteomes" id="UP000095607"/>
    </source>
</evidence>
<reference evidence="3 4" key="1">
    <citation type="submission" date="2016-09" db="EMBL/GenBank/DDBJ databases">
        <title>Complete genome sequence of Deltia acidovorans CM13 isolated from murine proximal colonic tissue.</title>
        <authorList>
            <person name="Saffarian A."/>
        </authorList>
    </citation>
    <scope>NUCLEOTIDE SEQUENCE [LARGE SCALE GENOMIC DNA]</scope>
    <source>
        <strain evidence="3 4">CM13</strain>
    </source>
</reference>
<evidence type="ECO:0000259" key="1">
    <source>
        <dbReference type="Pfam" id="PF03354"/>
    </source>
</evidence>
<dbReference type="InterPro" id="IPR046462">
    <property type="entry name" value="TerL_nuclease"/>
</dbReference>
<dbReference type="Pfam" id="PF20441">
    <property type="entry name" value="TerL_nuclease"/>
    <property type="match status" value="1"/>
</dbReference>
<dbReference type="Gene3D" id="3.40.50.300">
    <property type="entry name" value="P-loop containing nucleotide triphosphate hydrolases"/>
    <property type="match status" value="1"/>
</dbReference>
<dbReference type="InterPro" id="IPR005021">
    <property type="entry name" value="Terminase_largesu-like"/>
</dbReference>
<dbReference type="Pfam" id="PF03354">
    <property type="entry name" value="TerL_ATPase"/>
    <property type="match status" value="1"/>
</dbReference>
<organism evidence="3 4">
    <name type="scientific">Delftia tsuruhatensis</name>
    <dbReference type="NCBI Taxonomy" id="180282"/>
    <lineage>
        <taxon>Bacteria</taxon>
        <taxon>Pseudomonadati</taxon>
        <taxon>Pseudomonadota</taxon>
        <taxon>Betaproteobacteria</taxon>
        <taxon>Burkholderiales</taxon>
        <taxon>Comamonadaceae</taxon>
        <taxon>Delftia</taxon>
    </lineage>
</organism>
<name>A0ABN4SHE8_9BURK</name>
<evidence type="ECO:0000259" key="2">
    <source>
        <dbReference type="Pfam" id="PF20441"/>
    </source>
</evidence>
<protein>
    <submittedName>
        <fullName evidence="3">Terminase</fullName>
    </submittedName>
</protein>
<accession>A0ABN4SHE8</accession>
<feature type="domain" description="Terminase large subunit-like ATPase" evidence="1">
    <location>
        <begin position="99"/>
        <end position="271"/>
    </location>
</feature>
<proteinExistence type="predicted"/>
<dbReference type="Proteomes" id="UP000095607">
    <property type="component" value="Chromosome"/>
</dbReference>
<feature type="domain" description="Terminase large subunit-like endonuclease" evidence="2">
    <location>
        <begin position="279"/>
        <end position="566"/>
    </location>
</feature>
<sequence>MSSRTTASAPAERQGPRDFVAIAEAYARKAIDKRNRKRFGIWIRLAAKRFLSDLKRGKKRDAPFYFDEWHANDVCDFAEKLPHVEGKWGTPNIVLHESHVFFLVQLFGFRKPDGTRRFTTALFAIARKNAKSTLAAIIALYCQCCEDEVGPQVITAATTFDQASIVFKVAKRMVEAKANLRSAFNLQAFAKAIASYSNGGTFKALHAKASTQDGLNPSCTVLDELHAHKDHDLMNVLKSAAGGRGNPLWLYLTTEGYDSPGPWSEEREFAKKVLRGIVEADHYLAIYYAVDEKDEDLGTEADDDFDEEAWHKANPLMAVNPFLLAEIRKAAIEAKEKPGTHGEFKIKRLNRSSSVAGGWVNLTKWKACKGLVDLEALRALPCWGGLDLSSTTDLCSFRLVWRLDGWILTYGWRWVPPAAVRARTQRGLVPYKPWVDAGLLIESGTEVIDYAPIESQIIQVKDSFNLIACAYDGWNAAQTVQRLKDGGVPMVQFIQGPKSYHPAMQELERAYLSGQLAHGNDPVLNWNASNLVARRDQNLNAAPDKRRSTEKIDDMCSLLMATGASITNEVQNGLGGFLGNTIKVGR</sequence>
<evidence type="ECO:0000313" key="3">
    <source>
        <dbReference type="EMBL" id="AOV02763.1"/>
    </source>
</evidence>
<dbReference type="RefSeq" id="WP_046238897.1">
    <property type="nucleotide sequence ID" value="NZ_CBCSDN010000052.1"/>
</dbReference>
<dbReference type="PANTHER" id="PTHR41287:SF1">
    <property type="entry name" value="PROTEIN YMFN"/>
    <property type="match status" value="1"/>
</dbReference>
<dbReference type="PANTHER" id="PTHR41287">
    <property type="match status" value="1"/>
</dbReference>
<gene>
    <name evidence="3" type="ORF">BI380_16165</name>
</gene>